<feature type="transmembrane region" description="Helical" evidence="9">
    <location>
        <begin position="1352"/>
        <end position="1372"/>
    </location>
</feature>
<feature type="compositionally biased region" description="Basic and acidic residues" evidence="8">
    <location>
        <begin position="1228"/>
        <end position="1241"/>
    </location>
</feature>
<feature type="region of interest" description="Disordered" evidence="8">
    <location>
        <begin position="790"/>
        <end position="829"/>
    </location>
</feature>
<feature type="compositionally biased region" description="Low complexity" evidence="8">
    <location>
        <begin position="199"/>
        <end position="213"/>
    </location>
</feature>
<evidence type="ECO:0000313" key="11">
    <source>
        <dbReference type="EMBL" id="CAK9069690.1"/>
    </source>
</evidence>
<evidence type="ECO:0000256" key="8">
    <source>
        <dbReference type="SAM" id="MobiDB-lite"/>
    </source>
</evidence>
<evidence type="ECO:0000256" key="1">
    <source>
        <dbReference type="ARBA" id="ARBA00004141"/>
    </source>
</evidence>
<keyword evidence="5 9" id="KW-1133">Transmembrane helix</keyword>
<dbReference type="PROSITE" id="PS50222">
    <property type="entry name" value="EF_HAND_2"/>
    <property type="match status" value="2"/>
</dbReference>
<feature type="transmembrane region" description="Helical" evidence="9">
    <location>
        <begin position="940"/>
        <end position="957"/>
    </location>
</feature>
<dbReference type="InterPro" id="IPR011992">
    <property type="entry name" value="EF-hand-dom_pair"/>
</dbReference>
<feature type="transmembrane region" description="Helical" evidence="9">
    <location>
        <begin position="905"/>
        <end position="928"/>
    </location>
</feature>
<dbReference type="Gene3D" id="1.10.287.70">
    <property type="match status" value="1"/>
</dbReference>
<feature type="transmembrane region" description="Helical" evidence="9">
    <location>
        <begin position="1282"/>
        <end position="1301"/>
    </location>
</feature>
<dbReference type="PANTHER" id="PTHR10037:SF62">
    <property type="entry name" value="SODIUM CHANNEL PROTEIN 60E"/>
    <property type="match status" value="1"/>
</dbReference>
<dbReference type="InterPro" id="IPR018247">
    <property type="entry name" value="EF_Hand_1_Ca_BS"/>
</dbReference>
<feature type="transmembrane region" description="Helical" evidence="9">
    <location>
        <begin position="978"/>
        <end position="996"/>
    </location>
</feature>
<dbReference type="Gene3D" id="2.60.120.10">
    <property type="entry name" value="Jelly Rolls"/>
    <property type="match status" value="1"/>
</dbReference>
<reference evidence="11 12" key="1">
    <citation type="submission" date="2024-02" db="EMBL/GenBank/DDBJ databases">
        <authorList>
            <person name="Chen Y."/>
            <person name="Shah S."/>
            <person name="Dougan E. K."/>
            <person name="Thang M."/>
            <person name="Chan C."/>
        </authorList>
    </citation>
    <scope>NUCLEOTIDE SEQUENCE [LARGE SCALE GENOMIC DNA]</scope>
</reference>
<keyword evidence="3 9" id="KW-0812">Transmembrane</keyword>
<evidence type="ECO:0000256" key="5">
    <source>
        <dbReference type="ARBA" id="ARBA00022989"/>
    </source>
</evidence>
<comment type="caution">
    <text evidence="11">The sequence shown here is derived from an EMBL/GenBank/DDBJ whole genome shotgun (WGS) entry which is preliminary data.</text>
</comment>
<feature type="domain" description="EF-hand" evidence="10">
    <location>
        <begin position="1597"/>
        <end position="1632"/>
    </location>
</feature>
<dbReference type="EMBL" id="CAXAMN010022472">
    <property type="protein sequence ID" value="CAK9069690.1"/>
    <property type="molecule type" value="Genomic_DNA"/>
</dbReference>
<dbReference type="SUPFAM" id="SSF51206">
    <property type="entry name" value="cAMP-binding domain-like"/>
    <property type="match status" value="1"/>
</dbReference>
<feature type="transmembrane region" description="Helical" evidence="9">
    <location>
        <begin position="1420"/>
        <end position="1440"/>
    </location>
</feature>
<feature type="region of interest" description="Disordered" evidence="8">
    <location>
        <begin position="1191"/>
        <end position="1244"/>
    </location>
</feature>
<dbReference type="Pfam" id="PF00520">
    <property type="entry name" value="Ion_trans"/>
    <property type="match status" value="1"/>
</dbReference>
<dbReference type="InterPro" id="IPR000595">
    <property type="entry name" value="cNMP-bd_dom"/>
</dbReference>
<feature type="region of interest" description="Disordered" evidence="8">
    <location>
        <begin position="453"/>
        <end position="481"/>
    </location>
</feature>
<dbReference type="Gene3D" id="1.20.120.350">
    <property type="entry name" value="Voltage-gated potassium channels. Chain C"/>
    <property type="match status" value="1"/>
</dbReference>
<dbReference type="Pfam" id="PF13202">
    <property type="entry name" value="EF-hand_5"/>
    <property type="match status" value="1"/>
</dbReference>
<evidence type="ECO:0000256" key="3">
    <source>
        <dbReference type="ARBA" id="ARBA00022692"/>
    </source>
</evidence>
<dbReference type="InterPro" id="IPR002048">
    <property type="entry name" value="EF_hand_dom"/>
</dbReference>
<feature type="transmembrane region" description="Helical" evidence="9">
    <location>
        <begin position="1321"/>
        <end position="1340"/>
    </location>
</feature>
<accession>A0ABP0P0Y7</accession>
<sequence length="1875" mass="205076">MVISATLEAIQKDACQNLILRQPSPSTMVFQDGAKAEELFIILRGSVRLQLMREDLDLGAEDERPRAPVDEVVALEGPLLNRPGACDFALEEKGMVAANTRTTLRLLRGRTDMALSRLEPDSPVSPRAPLSILSKKSCSPRAVSPERALRRSDRLLRPVAEVIQALAAVKDLEPASSGLPSFQQRWQAFQEHVHGLVDGSGLAPTAAPGAASGQGPGPVQSEEPQEPAAVKALPATPLAPRQQVVVGEEEAFAGSILAAATCMAGSTHKWRAIAGENCQLLVMNSKCLGRAIKKELKRRHTEREKHLLNALGGPIKGLENEKLHALAVGAKTVLYRRGEVLCGEGETRTPKSRLQVLMHGEVRCVRSGEKAKGTSIRQRLAAMHSAGTLLPGQAVNAASILADEPEPFAVVVDSAEALVISLTAAELARVVSMPVMEQLKVMNLERLQWRLQLPTSSTPRSHGRAPRSSRADAPGKAVPNQELVRLDNVLHDRPEIVCQSPRQPPGIIQNIGKDMMTSSLSVRRPNMQMECPRVHPALIPHLKDLRLKAKPARPGSEDLTATATTETDLVTRSCDDWGLRSAAPPLAASLRRARSVRGMEESGDISAGALENYSWWNWTVRFHALCEVGIAGTATLYVAERTQVPQSLMAFSRGVGMILGPLVMSKVLGKLIWSGESQYGFGTVLGFKALCIVMIPRLDQAWSLCLAFFGVGAAMAVLDTFNIMLVGRLLKARSGAELAKYDLCYGIGGMVAPYIAILVHRYSWDVLATVDLLMAAVVVRRRACLGKPTDWKQKIRNPGSNGGANGGTNGSGATNGEKAATGRGGNSMDEVAQPVPPKVLRAGLTFAFISQIGSTSISAWGFAYTTKRLGFSEEWAALVPSSFYLASMLPRMANTWLAKRVLASALVHCSLIFVLLGSISVLVSSWMLSNARNSASDASSGYVLMFLGIWFMGTGYANHYSMLLVSMTQHGELTSQQSGMFGSSTCFGITMGLWLAGFVDLAHVEVAIAMLLTAIWTAHIREFPICGTVKPVTADQREALQGVFVSILSASFSQHSASLPAGDVKPKPEVVEVPSARVDTSVPLTRGNSKSSTGGWHADGRLAAAGRLARGCQPRSEQQAAMSATLGTTGIVEGDIPSSPSKSRKCQLPKAGSPGMEGNLRIASIEQFLQKGDNCWRGWGKLGRRTLTKLEADNEGMSEGASRSKRRQVSEESGHTSYSPRNSPSNRSMERLDSPRQDSKISRRRSVTLSAKFLKQRSNLQFQSSEHDLSAKARFQSCTARFLKSTYVSNFMIVVVLFDAYCTCRDIDARAAEVPTPQVLIVLSDVCLLLYTLEFFMNLIVKGSTIFRDWTLMLDVVIIVCGYADFLLNLVANSDFVVRIGMFRAFRLARIVRLMRLLRRTRALRELQKLVTMMATCMKALLWSFVFCFLIMSVWAMFIVEVVHPLIQDKENPILLNFFLEEDCDYCLRATGSVMEANLLLFKTVIAGDSWGELAVPVIQRYPATAIIFVGSNVTLVFGVLNLIVAVVVDTFAEARQRDILNLAEELEYDFEKDRKFLKGVFDRMDMDGSGLVTFEELVEGARRDPEFQSRLRVMDIDEQDLQQLFEMIDTNDQGYINAMEFIAPLSRWVHDSKTAPRFIKYNLQRTMHQQEELFIFCQDCFNSLAERLDVISERMEEQPVSLDPPFVDEPLAPVARHGSDGGASRASGESAMSAVSLVRSEPGSLASEGSLVDLRTVDPDAVTEGVEQPHASKKVKVCIPEVDELQTAMDHLEKFVLNATETALKKSMLIMGSSIRQRLGTAVGSFPLYRERSRVGDLPSKRRKYRQEKIGSTEGSMSKSASSSWAMAAMGPSQSTNSARPEWVDEQSLHDTTR</sequence>
<proteinExistence type="predicted"/>
<dbReference type="SUPFAM" id="SSF81324">
    <property type="entry name" value="Voltage-gated potassium channels"/>
    <property type="match status" value="1"/>
</dbReference>
<dbReference type="Gene3D" id="1.10.238.10">
    <property type="entry name" value="EF-hand"/>
    <property type="match status" value="1"/>
</dbReference>
<feature type="region of interest" description="Disordered" evidence="8">
    <location>
        <begin position="1127"/>
        <end position="1157"/>
    </location>
</feature>
<dbReference type="Proteomes" id="UP001642484">
    <property type="component" value="Unassembled WGS sequence"/>
</dbReference>
<name>A0ABP0P0Y7_9DINO</name>
<feature type="transmembrane region" description="Helical" evidence="9">
    <location>
        <begin position="1506"/>
        <end position="1529"/>
    </location>
</feature>
<keyword evidence="6" id="KW-0406">Ion transport</keyword>
<keyword evidence="2" id="KW-0813">Transport</keyword>
<feature type="domain" description="EF-hand" evidence="10">
    <location>
        <begin position="1553"/>
        <end position="1588"/>
    </location>
</feature>
<dbReference type="InterPro" id="IPR027359">
    <property type="entry name" value="Volt_channel_dom_sf"/>
</dbReference>
<feature type="region of interest" description="Disordered" evidence="8">
    <location>
        <begin position="1818"/>
        <end position="1875"/>
    </location>
</feature>
<dbReference type="PROSITE" id="PS00018">
    <property type="entry name" value="EF_HAND_1"/>
    <property type="match status" value="1"/>
</dbReference>
<keyword evidence="7 9" id="KW-0472">Membrane</keyword>
<dbReference type="InterPro" id="IPR018490">
    <property type="entry name" value="cNMP-bd_dom_sf"/>
</dbReference>
<protein>
    <recommendedName>
        <fullName evidence="10">EF-hand domain-containing protein</fullName>
    </recommendedName>
</protein>
<gene>
    <name evidence="11" type="ORF">CCMP2556_LOCUS34274</name>
</gene>
<feature type="compositionally biased region" description="Low complexity" evidence="8">
    <location>
        <begin position="1833"/>
        <end position="1854"/>
    </location>
</feature>
<evidence type="ECO:0000256" key="6">
    <source>
        <dbReference type="ARBA" id="ARBA00023065"/>
    </source>
</evidence>
<dbReference type="SMART" id="SM00054">
    <property type="entry name" value="EFh"/>
    <property type="match status" value="2"/>
</dbReference>
<organism evidence="11 12">
    <name type="scientific">Durusdinium trenchii</name>
    <dbReference type="NCBI Taxonomy" id="1381693"/>
    <lineage>
        <taxon>Eukaryota</taxon>
        <taxon>Sar</taxon>
        <taxon>Alveolata</taxon>
        <taxon>Dinophyceae</taxon>
        <taxon>Suessiales</taxon>
        <taxon>Symbiodiniaceae</taxon>
        <taxon>Durusdinium</taxon>
    </lineage>
</organism>
<evidence type="ECO:0000259" key="10">
    <source>
        <dbReference type="PROSITE" id="PS50222"/>
    </source>
</evidence>
<dbReference type="InterPro" id="IPR014710">
    <property type="entry name" value="RmlC-like_jellyroll"/>
</dbReference>
<dbReference type="InterPro" id="IPR043203">
    <property type="entry name" value="VGCC_Ca_Na"/>
</dbReference>
<feature type="region of interest" description="Disordered" evidence="8">
    <location>
        <begin position="199"/>
        <end position="234"/>
    </location>
</feature>
<feature type="transmembrane region" description="Helical" evidence="9">
    <location>
        <begin position="738"/>
        <end position="756"/>
    </location>
</feature>
<keyword evidence="12" id="KW-1185">Reference proteome</keyword>
<dbReference type="InterPro" id="IPR036259">
    <property type="entry name" value="MFS_trans_sf"/>
</dbReference>
<dbReference type="CDD" id="cd00038">
    <property type="entry name" value="CAP_ED"/>
    <property type="match status" value="1"/>
</dbReference>
<dbReference type="CDD" id="cd00051">
    <property type="entry name" value="EFh"/>
    <property type="match status" value="1"/>
</dbReference>
<dbReference type="PANTHER" id="PTHR10037">
    <property type="entry name" value="VOLTAGE-GATED CATION CHANNEL CALCIUM AND SODIUM"/>
    <property type="match status" value="1"/>
</dbReference>
<dbReference type="SUPFAM" id="SSF103473">
    <property type="entry name" value="MFS general substrate transporter"/>
    <property type="match status" value="1"/>
</dbReference>
<feature type="transmembrane region" description="Helical" evidence="9">
    <location>
        <begin position="701"/>
        <end position="726"/>
    </location>
</feature>
<evidence type="ECO:0000313" key="12">
    <source>
        <dbReference type="Proteomes" id="UP001642484"/>
    </source>
</evidence>
<evidence type="ECO:0000256" key="7">
    <source>
        <dbReference type="ARBA" id="ARBA00023136"/>
    </source>
</evidence>
<evidence type="ECO:0000256" key="2">
    <source>
        <dbReference type="ARBA" id="ARBA00022448"/>
    </source>
</evidence>
<feature type="transmembrane region" description="Helical" evidence="9">
    <location>
        <begin position="842"/>
        <end position="863"/>
    </location>
</feature>
<evidence type="ECO:0000256" key="4">
    <source>
        <dbReference type="ARBA" id="ARBA00022837"/>
    </source>
</evidence>
<dbReference type="SUPFAM" id="SSF47473">
    <property type="entry name" value="EF-hand"/>
    <property type="match status" value="1"/>
</dbReference>
<evidence type="ECO:0000256" key="9">
    <source>
        <dbReference type="SAM" id="Phobius"/>
    </source>
</evidence>
<comment type="subcellular location">
    <subcellularLocation>
        <location evidence="1">Membrane</location>
        <topology evidence="1">Multi-pass membrane protein</topology>
    </subcellularLocation>
</comment>
<keyword evidence="4" id="KW-0106">Calcium</keyword>
<feature type="compositionally biased region" description="Gly residues" evidence="8">
    <location>
        <begin position="800"/>
        <end position="810"/>
    </location>
</feature>
<dbReference type="InterPro" id="IPR005821">
    <property type="entry name" value="Ion_trans_dom"/>
</dbReference>